<evidence type="ECO:0000256" key="2">
    <source>
        <dbReference type="ARBA" id="ARBA00022487"/>
    </source>
</evidence>
<dbReference type="OrthoDB" id="3039123at2759"/>
<keyword evidence="4" id="KW-0479">Metal-binding</keyword>
<comment type="catalytic activity">
    <reaction evidence="9">
        <text>feruloyl-polysaccharide + H2O = ferulate + polysaccharide.</text>
        <dbReference type="EC" id="3.1.1.73"/>
    </reaction>
</comment>
<evidence type="ECO:0000256" key="4">
    <source>
        <dbReference type="ARBA" id="ARBA00022723"/>
    </source>
</evidence>
<keyword evidence="5" id="KW-0732">Signal</keyword>
<evidence type="ECO:0000256" key="8">
    <source>
        <dbReference type="ARBA" id="ARBA00023157"/>
    </source>
</evidence>
<evidence type="ECO:0000256" key="6">
    <source>
        <dbReference type="ARBA" id="ARBA00022801"/>
    </source>
</evidence>
<dbReference type="Proteomes" id="UP000559256">
    <property type="component" value="Unassembled WGS sequence"/>
</dbReference>
<protein>
    <recommendedName>
        <fullName evidence="10">Carboxylic ester hydrolase</fullName>
        <ecNumber evidence="10">3.1.1.-</ecNumber>
    </recommendedName>
</protein>
<keyword evidence="6 10" id="KW-0378">Hydrolase</keyword>
<dbReference type="EC" id="3.1.1.-" evidence="10"/>
<reference evidence="11 12" key="1">
    <citation type="journal article" date="2020" name="ISME J.">
        <title>Uncovering the hidden diversity of litter-decomposition mechanisms in mushroom-forming fungi.</title>
        <authorList>
            <person name="Floudas D."/>
            <person name="Bentzer J."/>
            <person name="Ahren D."/>
            <person name="Johansson T."/>
            <person name="Persson P."/>
            <person name="Tunlid A."/>
        </authorList>
    </citation>
    <scope>NUCLEOTIDE SEQUENCE [LARGE SCALE GENOMIC DNA]</scope>
    <source>
        <strain evidence="11 12">CBS 291.85</strain>
    </source>
</reference>
<dbReference type="InterPro" id="IPR029058">
    <property type="entry name" value="AB_hydrolase_fold"/>
</dbReference>
<evidence type="ECO:0000256" key="3">
    <source>
        <dbReference type="ARBA" id="ARBA00022651"/>
    </source>
</evidence>
<evidence type="ECO:0000313" key="11">
    <source>
        <dbReference type="EMBL" id="KAF5367759.1"/>
    </source>
</evidence>
<evidence type="ECO:0000256" key="1">
    <source>
        <dbReference type="ARBA" id="ARBA00006249"/>
    </source>
</evidence>
<accession>A0A8H5GMH2</accession>
<dbReference type="GO" id="GO:0030600">
    <property type="term" value="F:feruloyl esterase activity"/>
    <property type="evidence" value="ECO:0007669"/>
    <property type="project" value="UniProtKB-EC"/>
</dbReference>
<keyword evidence="7" id="KW-0106">Calcium</keyword>
<dbReference type="GO" id="GO:0046872">
    <property type="term" value="F:metal ion binding"/>
    <property type="evidence" value="ECO:0007669"/>
    <property type="project" value="UniProtKB-KW"/>
</dbReference>
<dbReference type="PANTHER" id="PTHR33938">
    <property type="entry name" value="FERULOYL ESTERASE B-RELATED"/>
    <property type="match status" value="1"/>
</dbReference>
<organism evidence="11 12">
    <name type="scientific">Tetrapyrgos nigripes</name>
    <dbReference type="NCBI Taxonomy" id="182062"/>
    <lineage>
        <taxon>Eukaryota</taxon>
        <taxon>Fungi</taxon>
        <taxon>Dikarya</taxon>
        <taxon>Basidiomycota</taxon>
        <taxon>Agaricomycotina</taxon>
        <taxon>Agaricomycetes</taxon>
        <taxon>Agaricomycetidae</taxon>
        <taxon>Agaricales</taxon>
        <taxon>Marasmiineae</taxon>
        <taxon>Marasmiaceae</taxon>
        <taxon>Tetrapyrgos</taxon>
    </lineage>
</organism>
<keyword evidence="3" id="KW-0858">Xylan degradation</keyword>
<sequence>MLIQTWCLFLEAALYLKKLGYNDSLSMLYHRFRQLAACFLPVWSFLPSVVFTQAPPGFNFDSACSSLTSKLHIPNATVFAATLIAGGSIISFPDTDASCAAAPQLVPEDVCRVTMFVATSERSGINMEAWLPRNWTGRFLSTGNGGLAGCIQYVDMAYASGLGFATVGANNGHNGTSGQPFLNNAEVVEDFAFRSVHTNVIVGKEVTRAFFGVPHTKSFWLGCSTGGRQGLKSVQDFPEDFDGVVAGAPAADWNHLMDWSGNFFLITGPSSAPTFLTLTQWFDAVNPDILKQCDGIDGVTDEIIEDPNLCNYDPSGLICGPGQDNTTCITTTQAETIKKVFSPFFIDGKLAFPRYQPGSVSTTSALLISGAVFPFTADWFRFVVFNNPNFDVSTLNESSFALAQQLDPFHISTFKGDISAFKDRNGKLLTYHGQADSLISPINSERYYNIVSDTMNLHPSQLDDFYRFFRISGMGHCSGGNGAWEIGQTLPGAANTVTPGSPSLDPEMNVLMAMVRWVEEGIAPDTVLGTKFVNDDPASGVQFSRRHCRFPKRTTFVGDDSTKPDSWTCV</sequence>
<evidence type="ECO:0000256" key="9">
    <source>
        <dbReference type="ARBA" id="ARBA00034075"/>
    </source>
</evidence>
<proteinExistence type="inferred from homology"/>
<gene>
    <name evidence="11" type="ORF">D9758_009845</name>
</gene>
<keyword evidence="3" id="KW-0624">Polysaccharide degradation</keyword>
<comment type="similarity">
    <text evidence="1 10">Belongs to the tannase family.</text>
</comment>
<name>A0A8H5GMH2_9AGAR</name>
<dbReference type="SUPFAM" id="SSF53474">
    <property type="entry name" value="alpha/beta-Hydrolases"/>
    <property type="match status" value="1"/>
</dbReference>
<comment type="caution">
    <text evidence="11">The sequence shown here is derived from an EMBL/GenBank/DDBJ whole genome shotgun (WGS) entry which is preliminary data.</text>
</comment>
<evidence type="ECO:0000313" key="12">
    <source>
        <dbReference type="Proteomes" id="UP000559256"/>
    </source>
</evidence>
<dbReference type="PANTHER" id="PTHR33938:SF15">
    <property type="entry name" value="FERULOYL ESTERASE B-RELATED"/>
    <property type="match status" value="1"/>
</dbReference>
<evidence type="ECO:0000256" key="10">
    <source>
        <dbReference type="RuleBase" id="RU361238"/>
    </source>
</evidence>
<dbReference type="Pfam" id="PF07519">
    <property type="entry name" value="Tannase"/>
    <property type="match status" value="1"/>
</dbReference>
<dbReference type="AlphaFoldDB" id="A0A8H5GMH2"/>
<keyword evidence="8" id="KW-1015">Disulfide bond</keyword>
<evidence type="ECO:0000256" key="5">
    <source>
        <dbReference type="ARBA" id="ARBA00022729"/>
    </source>
</evidence>
<dbReference type="EMBL" id="JAACJM010000018">
    <property type="protein sequence ID" value="KAF5367759.1"/>
    <property type="molecule type" value="Genomic_DNA"/>
</dbReference>
<dbReference type="InterPro" id="IPR011118">
    <property type="entry name" value="Tannase/feruloyl_esterase"/>
</dbReference>
<keyword evidence="2" id="KW-0719">Serine esterase</keyword>
<evidence type="ECO:0000256" key="7">
    <source>
        <dbReference type="ARBA" id="ARBA00022837"/>
    </source>
</evidence>
<dbReference type="GO" id="GO:0045493">
    <property type="term" value="P:xylan catabolic process"/>
    <property type="evidence" value="ECO:0007669"/>
    <property type="project" value="UniProtKB-KW"/>
</dbReference>
<keyword evidence="12" id="KW-1185">Reference proteome</keyword>
<keyword evidence="3" id="KW-0119">Carbohydrate metabolism</keyword>